<name>A0A645JEX9_9ZZZZ</name>
<reference evidence="2" key="1">
    <citation type="submission" date="2019-08" db="EMBL/GenBank/DDBJ databases">
        <authorList>
            <person name="Kucharzyk K."/>
            <person name="Murdoch R.W."/>
            <person name="Higgins S."/>
            <person name="Loffler F."/>
        </authorList>
    </citation>
    <scope>NUCLEOTIDE SEQUENCE</scope>
</reference>
<organism evidence="2">
    <name type="scientific">bioreactor metagenome</name>
    <dbReference type="NCBI Taxonomy" id="1076179"/>
    <lineage>
        <taxon>unclassified sequences</taxon>
        <taxon>metagenomes</taxon>
        <taxon>ecological metagenomes</taxon>
    </lineage>
</organism>
<gene>
    <name evidence="2" type="ORF">SDC9_209474</name>
</gene>
<dbReference type="AlphaFoldDB" id="A0A645JEX9"/>
<protein>
    <submittedName>
        <fullName evidence="2">Uncharacterized protein</fullName>
    </submittedName>
</protein>
<evidence type="ECO:0000256" key="1">
    <source>
        <dbReference type="SAM" id="MobiDB-lite"/>
    </source>
</evidence>
<sequence length="68" mass="8303">MHIVHTEQELYERYEQHEDQQVIDRNLYKRMRRVAFCEVAPHEHHSRAGSGSQKHCARHEILRQARRN</sequence>
<comment type="caution">
    <text evidence="2">The sequence shown here is derived from an EMBL/GenBank/DDBJ whole genome shotgun (WGS) entry which is preliminary data.</text>
</comment>
<feature type="compositionally biased region" description="Basic and acidic residues" evidence="1">
    <location>
        <begin position="58"/>
        <end position="68"/>
    </location>
</feature>
<accession>A0A645JEX9</accession>
<feature type="region of interest" description="Disordered" evidence="1">
    <location>
        <begin position="43"/>
        <end position="68"/>
    </location>
</feature>
<dbReference type="EMBL" id="VSSQ01138749">
    <property type="protein sequence ID" value="MPN61732.1"/>
    <property type="molecule type" value="Genomic_DNA"/>
</dbReference>
<evidence type="ECO:0000313" key="2">
    <source>
        <dbReference type="EMBL" id="MPN61732.1"/>
    </source>
</evidence>
<proteinExistence type="predicted"/>